<dbReference type="Proteomes" id="UP000030012">
    <property type="component" value="Unassembled WGS sequence"/>
</dbReference>
<dbReference type="Gene3D" id="3.10.620.30">
    <property type="match status" value="1"/>
</dbReference>
<comment type="caution">
    <text evidence="3">The sequence shown here is derived from an EMBL/GenBank/DDBJ whole genome shotgun (WGS) entry which is preliminary data.</text>
</comment>
<dbReference type="InterPro" id="IPR002931">
    <property type="entry name" value="Transglutaminase-like"/>
</dbReference>
<feature type="region of interest" description="Disordered" evidence="1">
    <location>
        <begin position="142"/>
        <end position="309"/>
    </location>
</feature>
<dbReference type="InterPro" id="IPR038765">
    <property type="entry name" value="Papain-like_cys_pep_sf"/>
</dbReference>
<dbReference type="OrthoDB" id="9788327at2"/>
<feature type="domain" description="Transglutaminase-like" evidence="2">
    <location>
        <begin position="588"/>
        <end position="649"/>
    </location>
</feature>
<dbReference type="AlphaFoldDB" id="A0A0A0IAE6"/>
<protein>
    <submittedName>
        <fullName evidence="3">Transglutaminase</fullName>
    </submittedName>
</protein>
<evidence type="ECO:0000259" key="2">
    <source>
        <dbReference type="SMART" id="SM00460"/>
    </source>
</evidence>
<dbReference type="PANTHER" id="PTHR46333:SF2">
    <property type="entry name" value="CYTOKINESIS PROTEIN 3"/>
    <property type="match status" value="1"/>
</dbReference>
<proteinExistence type="predicted"/>
<dbReference type="SUPFAM" id="SSF54001">
    <property type="entry name" value="Cysteine proteinases"/>
    <property type="match status" value="1"/>
</dbReference>
<feature type="compositionally biased region" description="Basic and acidic residues" evidence="1">
    <location>
        <begin position="201"/>
        <end position="309"/>
    </location>
</feature>
<organism evidence="3 4">
    <name type="scientific">Clostridium novyi A str. 4552</name>
    <dbReference type="NCBI Taxonomy" id="1444289"/>
    <lineage>
        <taxon>Bacteria</taxon>
        <taxon>Bacillati</taxon>
        <taxon>Bacillota</taxon>
        <taxon>Clostridia</taxon>
        <taxon>Eubacteriales</taxon>
        <taxon>Clostridiaceae</taxon>
        <taxon>Clostridium</taxon>
    </lineage>
</organism>
<sequence>MEIKKFVRVLSVGAILGGLVSVGIPIDAKADINGYTIKVENEIYLYDKYDVIQDFLNYKRGNTAKLYNEFSDKLKKGNGFYAFKDSKKGYIDYGIIKKEFLKTKHENKVFNIEEFVQSKESKVMEVSWTKKAVITKDGQIKYETPLNNDSDNKNNDAENKENGNNSTDSKDVVNNDNKTSENSTSSNHKHRHKHNSSSVVKENKEEKKSDVVQKDDKKDKEDKQKQEQLKKEQEEKIKAKQVEKEKQAQAEKQKEAEANQKEAQEKAKQEQLKKEQEEKIKAEQEEKEKQVKMEAEKVKQEQKAREEAERIEKENNRLIEEAKNNINLGNLTNIKSNLILPNKAANGVQITWKSSDESVIKNDGTVTIPSADKGDKKVTLTATFTKDSLTSTKDFEAIVKAEEKIQSDPNKDIMDKEISINSLKKDSEGNYIANNQEEFYCVVKDGLSKIQSSVVINLPNYKFGPKQSDGKSNPDPQYNLDIINEILIKDAGMDFGKPTSQSSIQGNGHTNKMTIKFNYKRDVNEVKRQKNATEAAVKKIIKEVIKPGMTDVEKELALHDYVVKHADYNMEGLKKNPADLEDHSAYGVLVLGKGVCESYAKAMHLLLNEVGVECKYVTGNKVEGKKIGGGHAWNMVKLEDGWYNLDATWDDPVSDRVVKPGEKNQSDNMLPVLHTYFNVSDDVFNKDHKRGDFEEKNYPKCTATKYSYDNLNVPEETSDGVLVEKVRNIRELDAKILAALQAKTSKVVLKLKNLNMDINALSTEVQKVCQDNKLNSGYSLSLQLAGDYLTYNFTF</sequence>
<dbReference type="SMART" id="SM00460">
    <property type="entry name" value="TGc"/>
    <property type="match status" value="1"/>
</dbReference>
<evidence type="ECO:0000256" key="1">
    <source>
        <dbReference type="SAM" id="MobiDB-lite"/>
    </source>
</evidence>
<accession>A0A0A0IAE6</accession>
<evidence type="ECO:0000313" key="4">
    <source>
        <dbReference type="Proteomes" id="UP000030012"/>
    </source>
</evidence>
<dbReference type="PANTHER" id="PTHR46333">
    <property type="entry name" value="CYTOKINESIS PROTEIN 3"/>
    <property type="match status" value="1"/>
</dbReference>
<name>A0A0A0IAE6_CLONO</name>
<dbReference type="InterPro" id="IPR046780">
    <property type="entry name" value="aBig_2"/>
</dbReference>
<dbReference type="Pfam" id="PF01841">
    <property type="entry name" value="Transglut_core"/>
    <property type="match status" value="1"/>
</dbReference>
<feature type="compositionally biased region" description="Basic and acidic residues" evidence="1">
    <location>
        <begin position="150"/>
        <end position="161"/>
    </location>
</feature>
<reference evidence="3 4" key="1">
    <citation type="submission" date="2014-01" db="EMBL/GenBank/DDBJ databases">
        <title>Plasmidome dynamics in the species complex Clostridium novyi sensu lato converts strains of independent lineages into distinctly different pathogens.</title>
        <authorList>
            <person name="Skarin H."/>
            <person name="Segerman B."/>
        </authorList>
    </citation>
    <scope>NUCLEOTIDE SEQUENCE [LARGE SCALE GENOMIC DNA]</scope>
    <source>
        <strain evidence="3 4">4552</strain>
    </source>
</reference>
<dbReference type="Pfam" id="PF20578">
    <property type="entry name" value="aBig_2"/>
    <property type="match status" value="1"/>
</dbReference>
<dbReference type="InterPro" id="IPR052557">
    <property type="entry name" value="CAP/Cytokinesis_protein"/>
</dbReference>
<dbReference type="EMBL" id="JENJ01000009">
    <property type="protein sequence ID" value="KGM97523.1"/>
    <property type="molecule type" value="Genomic_DNA"/>
</dbReference>
<dbReference type="GO" id="GO:0005737">
    <property type="term" value="C:cytoplasm"/>
    <property type="evidence" value="ECO:0007669"/>
    <property type="project" value="TreeGrafter"/>
</dbReference>
<gene>
    <name evidence="3" type="ORF">Z968_03105</name>
</gene>
<dbReference type="RefSeq" id="WP_039253137.1">
    <property type="nucleotide sequence ID" value="NZ_JENJ01000009.1"/>
</dbReference>
<evidence type="ECO:0000313" key="3">
    <source>
        <dbReference type="EMBL" id="KGM97523.1"/>
    </source>
</evidence>